<evidence type="ECO:0000313" key="2">
    <source>
        <dbReference type="EMBL" id="BAM31516.1"/>
    </source>
</evidence>
<name>A0AAI8MLN2_9HELI</name>
<dbReference type="AlphaFoldDB" id="A0AAI8MLN2"/>
<accession>A0AAI8MLN2</accession>
<dbReference type="EMBL" id="DS990393">
    <property type="protein sequence ID" value="EFR47375.1"/>
    <property type="molecule type" value="Genomic_DNA"/>
</dbReference>
<dbReference type="SUPFAM" id="SSF52266">
    <property type="entry name" value="SGNH hydrolase"/>
    <property type="match status" value="1"/>
</dbReference>
<reference evidence="4" key="4">
    <citation type="journal article" date="2014" name="Genome Announc.">
        <title>Draft genome sequences of six enterohepatic helicobacter species isolated from humans and one from rhesus macaques.</title>
        <authorList>
            <person name="Shen Z."/>
            <person name="Sheh A."/>
            <person name="Young S.K."/>
            <person name="Abouelliel A."/>
            <person name="Ward D.V."/>
            <person name="Earl A.M."/>
            <person name="Fox J.G."/>
        </authorList>
    </citation>
    <scope>NUCLEOTIDE SEQUENCE [LARGE SCALE GENOMIC DNA]</scope>
    <source>
        <strain evidence="4">CCUG 18818</strain>
    </source>
</reference>
<keyword evidence="1" id="KW-1133">Transmembrane helix</keyword>
<protein>
    <submittedName>
        <fullName evidence="2">Uncharacterized protein</fullName>
    </submittedName>
</protein>
<sequence length="429" mass="49147">MLKNKWIKSIVWIIGSLAFMAIILKADGVCMRDFGLSIVPFAWIGVYFTLLLWLFARNIQKQGVKLILIYTSIVPMCLVAGELYGFYFTKQEAKSDSCNTSISGGYALDYFTQSPITGYKGKPNTTATAHKIDTSDNSTIYNVSYQTDDFGWRITPSSDDSSNQCVLFFGDSFTIGEGVNGDETLPFYFGTEQKARIYNFGFHGYGPHQALALLLSGEVEKITQHCQSTIAFYESLPGHIRRANGFSQWERNNHAPRFALRDNKLEWINRPSDFSSDSLSQKILAKIYSNIDKSYLVKILRPSYVYDTAYNDVYFAIIDSLRQELTTRLDAPLYFILWDWHNLSSNTEKLESKAIVTYLNASGMQYFLASQMLQNYKENRDYYALHKCDFHPNALANDKIAKYIAKEIKNDYEKSNESQKHLTQQKEQQ</sequence>
<dbReference type="EMBL" id="AP012492">
    <property type="protein sequence ID" value="BAM31516.1"/>
    <property type="molecule type" value="Genomic_DNA"/>
</dbReference>
<evidence type="ECO:0000313" key="5">
    <source>
        <dbReference type="Proteomes" id="UP000006036"/>
    </source>
</evidence>
<keyword evidence="1" id="KW-0472">Membrane</keyword>
<dbReference type="Gene3D" id="3.40.50.1110">
    <property type="entry name" value="SGNH hydrolase"/>
    <property type="match status" value="1"/>
</dbReference>
<proteinExistence type="predicted"/>
<dbReference type="Proteomes" id="UP000006036">
    <property type="component" value="Chromosome 1"/>
</dbReference>
<evidence type="ECO:0000256" key="1">
    <source>
        <dbReference type="SAM" id="Phobius"/>
    </source>
</evidence>
<dbReference type="GO" id="GO:0016788">
    <property type="term" value="F:hydrolase activity, acting on ester bonds"/>
    <property type="evidence" value="ECO:0007669"/>
    <property type="project" value="UniProtKB-ARBA"/>
</dbReference>
<keyword evidence="1" id="KW-0812">Transmembrane</keyword>
<dbReference type="RefSeq" id="WP_002957262.1">
    <property type="nucleotide sequence ID" value="NC_020555.1"/>
</dbReference>
<dbReference type="Proteomes" id="UP000005755">
    <property type="component" value="Unassembled WGS sequence"/>
</dbReference>
<evidence type="ECO:0000313" key="3">
    <source>
        <dbReference type="EMBL" id="EFR47375.1"/>
    </source>
</evidence>
<gene>
    <name evidence="2" type="ORF">HCBAA847_0266</name>
    <name evidence="3" type="ORF">HCCG_01923</name>
</gene>
<reference evidence="2" key="3">
    <citation type="submission" date="2012-07" db="EMBL/GenBank/DDBJ databases">
        <authorList>
            <person name="Akiyama T."/>
            <person name="Takeshita N."/>
            <person name="Ohmagari N."/>
            <person name="Kirikae T."/>
        </authorList>
    </citation>
    <scope>NUCLEOTIDE SEQUENCE</scope>
    <source>
        <strain evidence="2">ATCC BAA-847</strain>
    </source>
</reference>
<dbReference type="KEGG" id="hcb:HCBAA847_0266"/>
<feature type="transmembrane region" description="Helical" evidence="1">
    <location>
        <begin position="67"/>
        <end position="88"/>
    </location>
</feature>
<organism evidence="2 5">
    <name type="scientific">Helicobacter cinaedi CCUG 18818 = ATCC BAA-847</name>
    <dbReference type="NCBI Taxonomy" id="537971"/>
    <lineage>
        <taxon>Bacteria</taxon>
        <taxon>Pseudomonadati</taxon>
        <taxon>Campylobacterota</taxon>
        <taxon>Epsilonproteobacteria</taxon>
        <taxon>Campylobacterales</taxon>
        <taxon>Helicobacteraceae</taxon>
        <taxon>Helicobacter</taxon>
    </lineage>
</organism>
<feature type="transmembrane region" description="Helical" evidence="1">
    <location>
        <begin position="36"/>
        <end position="55"/>
    </location>
</feature>
<dbReference type="InterPro" id="IPR036514">
    <property type="entry name" value="SGNH_hydro_sf"/>
</dbReference>
<keyword evidence="4" id="KW-1185">Reference proteome</keyword>
<evidence type="ECO:0000313" key="4">
    <source>
        <dbReference type="Proteomes" id="UP000005755"/>
    </source>
</evidence>
<reference evidence="2 5" key="2">
    <citation type="journal article" date="2012" name="J. Bacteriol.">
        <title>Complete Genome Sequence of Helicobacter cinaedi Type Strain ATCC BAA-847.</title>
        <authorList>
            <person name="Miyoshi-Akiyama T."/>
            <person name="Takeshita N."/>
            <person name="Ohmagari N."/>
            <person name="Kirikae T."/>
        </authorList>
    </citation>
    <scope>NUCLEOTIDE SEQUENCE [LARGE SCALE GENOMIC DNA]</scope>
    <source>
        <strain evidence="2 5">ATCC BAA-847</strain>
    </source>
</reference>
<reference evidence="3" key="1">
    <citation type="submission" date="2008-08" db="EMBL/GenBank/DDBJ databases">
        <title>Annotation of Helicobacter cinaedi strain CCUG 18818.</title>
        <authorList>
            <consortium name="The Broad Institute Genome Sequencing Platform"/>
            <person name="Fox J.G."/>
            <person name="Shen Z."/>
            <person name="Charoenlap N."/>
            <person name="Schauer D.B."/>
            <person name="Ward D."/>
            <person name="Mehta T."/>
            <person name="Young S."/>
            <person name="Jaffe D."/>
            <person name="Gnerre S."/>
            <person name="Berlin A."/>
            <person name="Heiman D."/>
            <person name="Hepburn T."/>
            <person name="Shea T."/>
            <person name="Sykes S."/>
            <person name="Alvarado L."/>
            <person name="Kodira C."/>
            <person name="Borodovsky M."/>
            <person name="Lander E."/>
            <person name="Galagan J."/>
            <person name="Nusbaum C."/>
            <person name="Birren B."/>
        </authorList>
    </citation>
    <scope>NUCLEOTIDE SEQUENCE</scope>
    <source>
        <strain evidence="3">CCUG 18818</strain>
    </source>
</reference>